<feature type="compositionally biased region" description="Low complexity" evidence="1">
    <location>
        <begin position="349"/>
        <end position="374"/>
    </location>
</feature>
<reference evidence="2" key="1">
    <citation type="submission" date="2023-01" db="EMBL/GenBank/DDBJ databases">
        <authorList>
            <person name="Van Ghelder C."/>
            <person name="Rancurel C."/>
        </authorList>
    </citation>
    <scope>NUCLEOTIDE SEQUENCE</scope>
    <source>
        <strain evidence="2">CNCM I-4278</strain>
    </source>
</reference>
<dbReference type="Proteomes" id="UP001152607">
    <property type="component" value="Unassembled WGS sequence"/>
</dbReference>
<name>A0A9W4ULR7_9PLEO</name>
<feature type="region of interest" description="Disordered" evidence="1">
    <location>
        <begin position="1"/>
        <end position="295"/>
    </location>
</feature>
<proteinExistence type="predicted"/>
<keyword evidence="3" id="KW-1185">Reference proteome</keyword>
<comment type="caution">
    <text evidence="2">The sequence shown here is derived from an EMBL/GenBank/DDBJ whole genome shotgun (WGS) entry which is preliminary data.</text>
</comment>
<evidence type="ECO:0000256" key="1">
    <source>
        <dbReference type="SAM" id="MobiDB-lite"/>
    </source>
</evidence>
<feature type="compositionally biased region" description="Polar residues" evidence="1">
    <location>
        <begin position="149"/>
        <end position="173"/>
    </location>
</feature>
<dbReference type="EMBL" id="CAOQHR010000008">
    <property type="protein sequence ID" value="CAI6338305.1"/>
    <property type="molecule type" value="Genomic_DNA"/>
</dbReference>
<sequence length="702" mass="74771">MRLTRAAMRAEAQQPDIETPDASTAPTINQSSDDRVPLSDVSGNTSLELEADDADQAPPPKMPTTKSKAKGGAKKGAKGKKGKAVKEDDAPVADTIQDEPLATGNPVDELAEQSLQIERPASPPPARSLRMTRRQLAMQEEQLSKPLEPQSSLQNESTAATNGEDTVAGSQQEIVGELKEPATKVEEETPAEQVSAESPQEANQEEAINVQEDAQQLKIVPTGMNQEPHDSEVIPTTPKHTAVTPTVEVFSEPEPKTLTSEKPCEGETTPAANRTPNRPASRSPSRSPMRLEESIEAFDALEEALENVGKAIPLFDQSADEAPGKKGLSKTPTPPKKKSPAVSRISRNPSAAPKSLKPAASRLSSGSSLGRASSVRATSSQSAKDQPTRKGSGETSDYLASKRRPISMSFPAPPPPVKSQRAPTKSTFQLPGEAVAAKLKAQKEERLKREAEAGSAKKPRPISMPPPPKSTKAPTKPNFQLPGEAIAAKLKAQKEERLKREAEAGNQQQQQRAPSSRPVSLVLPAKSTKPPTVANFQLPGEAVAAKLKAAREERLKREEQEAEAAKKAALAFKARPAPARRPIPSTTTTTAGALPKRTASMSTTTTAQSRTASTSSSFSAAAAPATGGAVSSQKGRQVFNRDKLEKEARVRERKEKEDAAKKARAEAAERGRIASREWAERQKRKLMGVMGGGKGKEGEGAS</sequence>
<feature type="region of interest" description="Disordered" evidence="1">
    <location>
        <begin position="550"/>
        <end position="702"/>
    </location>
</feature>
<feature type="compositionally biased region" description="Low complexity" evidence="1">
    <location>
        <begin position="274"/>
        <end position="288"/>
    </location>
</feature>
<evidence type="ECO:0000313" key="3">
    <source>
        <dbReference type="Proteomes" id="UP001152607"/>
    </source>
</evidence>
<feature type="compositionally biased region" description="Basic and acidic residues" evidence="1">
    <location>
        <begin position="492"/>
        <end position="503"/>
    </location>
</feature>
<dbReference type="OrthoDB" id="3946796at2759"/>
<feature type="compositionally biased region" description="Basic and acidic residues" evidence="1">
    <location>
        <begin position="639"/>
        <end position="681"/>
    </location>
</feature>
<feature type="compositionally biased region" description="Basic and acidic residues" evidence="1">
    <location>
        <begin position="441"/>
        <end position="452"/>
    </location>
</feature>
<feature type="region of interest" description="Disordered" evidence="1">
    <location>
        <begin position="316"/>
        <end position="534"/>
    </location>
</feature>
<feature type="compositionally biased region" description="Basic and acidic residues" evidence="1">
    <location>
        <begin position="176"/>
        <end position="187"/>
    </location>
</feature>
<evidence type="ECO:0000313" key="2">
    <source>
        <dbReference type="EMBL" id="CAI6338305.1"/>
    </source>
</evidence>
<feature type="compositionally biased region" description="Polar residues" evidence="1">
    <location>
        <begin position="375"/>
        <end position="385"/>
    </location>
</feature>
<evidence type="ECO:0008006" key="4">
    <source>
        <dbReference type="Google" id="ProtNLM"/>
    </source>
</evidence>
<accession>A0A9W4ULR7</accession>
<feature type="compositionally biased region" description="Basic and acidic residues" evidence="1">
    <location>
        <begin position="550"/>
        <end position="566"/>
    </location>
</feature>
<protein>
    <recommendedName>
        <fullName evidence="4">Carboxylesterase family protein</fullName>
    </recommendedName>
</protein>
<organism evidence="2 3">
    <name type="scientific">Periconia digitata</name>
    <dbReference type="NCBI Taxonomy" id="1303443"/>
    <lineage>
        <taxon>Eukaryota</taxon>
        <taxon>Fungi</taxon>
        <taxon>Dikarya</taxon>
        <taxon>Ascomycota</taxon>
        <taxon>Pezizomycotina</taxon>
        <taxon>Dothideomycetes</taxon>
        <taxon>Pleosporomycetidae</taxon>
        <taxon>Pleosporales</taxon>
        <taxon>Massarineae</taxon>
        <taxon>Periconiaceae</taxon>
        <taxon>Periconia</taxon>
    </lineage>
</organism>
<feature type="compositionally biased region" description="Polar residues" evidence="1">
    <location>
        <begin position="21"/>
        <end position="31"/>
    </location>
</feature>
<feature type="compositionally biased region" description="Basic residues" evidence="1">
    <location>
        <begin position="67"/>
        <end position="83"/>
    </location>
</feature>
<gene>
    <name evidence="2" type="ORF">PDIGIT_LOCUS11433</name>
</gene>
<dbReference type="AlphaFoldDB" id="A0A9W4ULR7"/>
<feature type="compositionally biased region" description="Low complexity" evidence="1">
    <location>
        <begin position="567"/>
        <end position="626"/>
    </location>
</feature>